<sequence>MKAQFWIITNSLKKTQEVDSTHSASNDGDVSICDAEILDELTTSRGELKLRNLSFKEDRRTQQVYHGELVTISSIPESNNIPTERHN</sequence>
<reference evidence="1" key="1">
    <citation type="journal article" date="2023" name="bioRxiv">
        <title>Improved chromosome-level genome assembly for marigold (Tagetes erecta).</title>
        <authorList>
            <person name="Jiang F."/>
            <person name="Yuan L."/>
            <person name="Wang S."/>
            <person name="Wang H."/>
            <person name="Xu D."/>
            <person name="Wang A."/>
            <person name="Fan W."/>
        </authorList>
    </citation>
    <scope>NUCLEOTIDE SEQUENCE</scope>
    <source>
        <strain evidence="1">WSJ</strain>
        <tissue evidence="1">Leaf</tissue>
    </source>
</reference>
<accession>A0AAD8L7M2</accession>
<proteinExistence type="predicted"/>
<comment type="caution">
    <text evidence="1">The sequence shown here is derived from an EMBL/GenBank/DDBJ whole genome shotgun (WGS) entry which is preliminary data.</text>
</comment>
<dbReference type="EMBL" id="JAUHHV010000002">
    <property type="protein sequence ID" value="KAK1434076.1"/>
    <property type="molecule type" value="Genomic_DNA"/>
</dbReference>
<keyword evidence="2" id="KW-1185">Reference proteome</keyword>
<gene>
    <name evidence="1" type="ORF">QVD17_10994</name>
</gene>
<dbReference type="AlphaFoldDB" id="A0AAD8L7M2"/>
<evidence type="ECO:0000313" key="2">
    <source>
        <dbReference type="Proteomes" id="UP001229421"/>
    </source>
</evidence>
<organism evidence="1 2">
    <name type="scientific">Tagetes erecta</name>
    <name type="common">African marigold</name>
    <dbReference type="NCBI Taxonomy" id="13708"/>
    <lineage>
        <taxon>Eukaryota</taxon>
        <taxon>Viridiplantae</taxon>
        <taxon>Streptophyta</taxon>
        <taxon>Embryophyta</taxon>
        <taxon>Tracheophyta</taxon>
        <taxon>Spermatophyta</taxon>
        <taxon>Magnoliopsida</taxon>
        <taxon>eudicotyledons</taxon>
        <taxon>Gunneridae</taxon>
        <taxon>Pentapetalae</taxon>
        <taxon>asterids</taxon>
        <taxon>campanulids</taxon>
        <taxon>Asterales</taxon>
        <taxon>Asteraceae</taxon>
        <taxon>Asteroideae</taxon>
        <taxon>Heliantheae alliance</taxon>
        <taxon>Tageteae</taxon>
        <taxon>Tagetes</taxon>
    </lineage>
</organism>
<name>A0AAD8L7M2_TARER</name>
<evidence type="ECO:0000313" key="1">
    <source>
        <dbReference type="EMBL" id="KAK1434076.1"/>
    </source>
</evidence>
<protein>
    <submittedName>
        <fullName evidence="1">Uncharacterized protein</fullName>
    </submittedName>
</protein>
<dbReference type="Proteomes" id="UP001229421">
    <property type="component" value="Unassembled WGS sequence"/>
</dbReference>